<dbReference type="Proteomes" id="UP000266723">
    <property type="component" value="Unassembled WGS sequence"/>
</dbReference>
<protein>
    <submittedName>
        <fullName evidence="1">Uncharacterized protein</fullName>
    </submittedName>
</protein>
<accession>A0ABQ7EK88</accession>
<reference evidence="1 2" key="1">
    <citation type="journal article" date="2020" name="BMC Genomics">
        <title>Intraspecific diversification of the crop wild relative Brassica cretica Lam. using demographic model selection.</title>
        <authorList>
            <person name="Kioukis A."/>
            <person name="Michalopoulou V.A."/>
            <person name="Briers L."/>
            <person name="Pirintsos S."/>
            <person name="Studholme D.J."/>
            <person name="Pavlidis P."/>
            <person name="Sarris P.F."/>
        </authorList>
    </citation>
    <scope>NUCLEOTIDE SEQUENCE [LARGE SCALE GENOMIC DNA]</scope>
    <source>
        <strain evidence="2">cv. PFS-1207/04</strain>
    </source>
</reference>
<proteinExistence type="predicted"/>
<organism evidence="1 2">
    <name type="scientific">Brassica cretica</name>
    <name type="common">Mustard</name>
    <dbReference type="NCBI Taxonomy" id="69181"/>
    <lineage>
        <taxon>Eukaryota</taxon>
        <taxon>Viridiplantae</taxon>
        <taxon>Streptophyta</taxon>
        <taxon>Embryophyta</taxon>
        <taxon>Tracheophyta</taxon>
        <taxon>Spermatophyta</taxon>
        <taxon>Magnoliopsida</taxon>
        <taxon>eudicotyledons</taxon>
        <taxon>Gunneridae</taxon>
        <taxon>Pentapetalae</taxon>
        <taxon>rosids</taxon>
        <taxon>malvids</taxon>
        <taxon>Brassicales</taxon>
        <taxon>Brassicaceae</taxon>
        <taxon>Brassiceae</taxon>
        <taxon>Brassica</taxon>
    </lineage>
</organism>
<gene>
    <name evidence="1" type="ORF">DY000_02021406</name>
</gene>
<evidence type="ECO:0000313" key="2">
    <source>
        <dbReference type="Proteomes" id="UP000266723"/>
    </source>
</evidence>
<evidence type="ECO:0000313" key="1">
    <source>
        <dbReference type="EMBL" id="KAF3596886.1"/>
    </source>
</evidence>
<comment type="caution">
    <text evidence="1">The sequence shown here is derived from an EMBL/GenBank/DDBJ whole genome shotgun (WGS) entry which is preliminary data.</text>
</comment>
<sequence length="177" mass="20302">MFPGRPFTTDRVRGQDTCGQENCGQENCVMEEGIVDKIVMDKILVYRGWMKVSWMDGFLVNIKAYIISQQTESDSCLTAFLGQVSMLSIHPYGSHVIPVYRGIWSVFQMSISLSSLPRRYMESVCILSKDQYGINKIPQFVNHLTRVLRLFGSYLDNVYLLELYVVAVLYEMIYVPG</sequence>
<keyword evidence="2" id="KW-1185">Reference proteome</keyword>
<dbReference type="EMBL" id="QGKV02000299">
    <property type="protein sequence ID" value="KAF3596886.1"/>
    <property type="molecule type" value="Genomic_DNA"/>
</dbReference>
<name>A0ABQ7EK88_BRACR</name>